<protein>
    <submittedName>
        <fullName evidence="1">Uncharacterized protein</fullName>
    </submittedName>
</protein>
<proteinExistence type="predicted"/>
<comment type="caution">
    <text evidence="1">The sequence shown here is derived from an EMBL/GenBank/DDBJ whole genome shotgun (WGS) entry which is preliminary data.</text>
</comment>
<name>A0ACB7ZWH8_9AGAM</name>
<reference evidence="1" key="1">
    <citation type="journal article" date="2021" name="New Phytol.">
        <title>Evolutionary innovations through gain and loss of genes in the ectomycorrhizal Boletales.</title>
        <authorList>
            <person name="Wu G."/>
            <person name="Miyauchi S."/>
            <person name="Morin E."/>
            <person name="Kuo A."/>
            <person name="Drula E."/>
            <person name="Varga T."/>
            <person name="Kohler A."/>
            <person name="Feng B."/>
            <person name="Cao Y."/>
            <person name="Lipzen A."/>
            <person name="Daum C."/>
            <person name="Hundley H."/>
            <person name="Pangilinan J."/>
            <person name="Johnson J."/>
            <person name="Barry K."/>
            <person name="LaButti K."/>
            <person name="Ng V."/>
            <person name="Ahrendt S."/>
            <person name="Min B."/>
            <person name="Choi I.G."/>
            <person name="Park H."/>
            <person name="Plett J.M."/>
            <person name="Magnuson J."/>
            <person name="Spatafora J.W."/>
            <person name="Nagy L.G."/>
            <person name="Henrissat B."/>
            <person name="Grigoriev I.V."/>
            <person name="Yang Z.L."/>
            <person name="Xu J."/>
            <person name="Martin F.M."/>
        </authorList>
    </citation>
    <scope>NUCLEOTIDE SEQUENCE</scope>
    <source>
        <strain evidence="1">ATCC 28755</strain>
    </source>
</reference>
<accession>A0ACB7ZWH8</accession>
<evidence type="ECO:0000313" key="1">
    <source>
        <dbReference type="EMBL" id="KAH7905441.1"/>
    </source>
</evidence>
<dbReference type="Proteomes" id="UP000790377">
    <property type="component" value="Unassembled WGS sequence"/>
</dbReference>
<gene>
    <name evidence="1" type="ORF">BJ138DRAFT_773101</name>
</gene>
<dbReference type="EMBL" id="MU268190">
    <property type="protein sequence ID" value="KAH7905441.1"/>
    <property type="molecule type" value="Genomic_DNA"/>
</dbReference>
<keyword evidence="2" id="KW-1185">Reference proteome</keyword>
<evidence type="ECO:0000313" key="2">
    <source>
        <dbReference type="Proteomes" id="UP000790377"/>
    </source>
</evidence>
<organism evidence="1 2">
    <name type="scientific">Hygrophoropsis aurantiaca</name>
    <dbReference type="NCBI Taxonomy" id="72124"/>
    <lineage>
        <taxon>Eukaryota</taxon>
        <taxon>Fungi</taxon>
        <taxon>Dikarya</taxon>
        <taxon>Basidiomycota</taxon>
        <taxon>Agaricomycotina</taxon>
        <taxon>Agaricomycetes</taxon>
        <taxon>Agaricomycetidae</taxon>
        <taxon>Boletales</taxon>
        <taxon>Coniophorineae</taxon>
        <taxon>Hygrophoropsidaceae</taxon>
        <taxon>Hygrophoropsis</taxon>
    </lineage>
</organism>
<sequence>MSTASTSLTNQQESDTDIAQTRDRKIAHDIPDTHTEDDTKPKHSSGNAPYFVKPRVHVSPVAVNDPLLTDLEQEMPSRSGSATSSLDPYYFGLQSPSDSPAPQLPDPGLLSTTPETRMLSEPVTPARDPSRIDRRGLVGVGELATPRWGKMQRDAGEEENDDDQEGLEEEEVDVAEDVGEDLVLHTGEKDVPDSPWTIEAIDGESDGRDEPSEVKSIPRTIRPRRSMADESGGEEILYPRKPHASDFLHPTDQPKIDALSVDDSPALLLPSLPLDSLLAEPSAPSSVPSSPPSAFTPLRKAKKRTSDEFEMDQSGSLVSKSIGISSGSKDRNSSAIKDRDEKTSSAVRKHRSLGTSVSGNGSVRDRKERRRESITVAAKSSPSTVPVTAPDYPSGTVSMPARSDKDRYIHTRQHSAGSSSSGQDPAHNSHSRRVHTTDFSHLPPSPSTSSIQHFLRHAGSANSTSTPPLRPSSSSKDSAPPVHSSPNVAHSLLRGTQEGWSGMDDDATAEALRKLDGLSGKTARARASVGSFGRPTSLSRPGTPSSNTGKTGVHWEGLSSEGGGKVNRRGSTKDKDRESVLRPPTAGQDLPGNTADVGSDNGGLRFVSSDEQGHSSSGPERTPKKPGSMSARLSFTPKRGSASSTNYTSTPTSSRDSASLSTATSTTSVSGPSGSGRYSTGATKIRRNSAGSDISSVYSGADVTARDRNTSLAISGEATEEDRVPPVPPLPKDLSNYRSPPQSAHGIMFTPTNIEESDVDRTVSLEVPSTTKPLHSHASHLHQHDNRGSFSAPESVPTAPKTPSKKWSFSNALNLKLNSSPSISSMRDKEHQPSKSPGFSMSPRATAFGQLRKSGSREQALSPPVAPKQSWSPSHPDAMGSAASLASMSSVGSARTPKSPGVLSSKTPDHERGLYSRPGTGSSTSNNTTFALTASHNAPLSPSSSVRRHQSKRLTPSSIPFFRRSSSQSMQLPPSNAVAMSTSPTLSSGPSGSAQSRVKASSSPNKSSSHVLPGTPGSAQKKSSVLSLGLPSLLKSSSRRSLHGDKSDSNRETKEAAKGRETDKEKDKSKQDQKDRSESRISVLMGRKRGKTVSSTDSKKGNPAVSLPPMQMSAIPPATAQRVANLKTSSSINTPAMPSMTRTTSTSRVTSQTVSSMQKQSDTSLRTRNQLPTIAGSPSVGTTGYAASKESKEPPPSALLNNVAGIPKETPTKIPRISSRTSAAGSPGLGSSTLVNRRMSLNVTAPSTDPSPTPGDASTNEFGVLQNDDTQITKQVTTSQRQSVRASPSTGSRVPRQLSGPASSSGGIPRKSNRESISFSALRKASTSSVASTSSMAPPPDPQPQTHRFSALSPSKSLKLLSPKISLPTSRSSNNNSSSTSSMHRAHTGTPSSGRQSLSTPSPVPSTIDEDEMLGDEEMMQYIRRQQTKKMANGASQAELDELLKFPEPIPPGVGLSPEDLLSKSDAKYLSPYEREEVLNYPQVYCIGAGSQKKQAVMENVVNNYGYDDERGDYLVVNGDHLAYRYEVADTLGKGSFGQVLACRDHQTGQSVAIKIIRNKKRFHHQALVEIKILDNLRKWDPEEKHHVIKMTEHFYFRNHLCIAMERLSINLYELIKANGFVGFTTTLIRRFTSQMVLSLCLMRHHRIVHCDLKPENVLLRHPAKSALKVIDFGSSCFEHEKIYTYIQSRFYRSPEVILGMNYHMAIDMWSLGCILAELYTGFPIFPGENEQEQLSCIMEVLGPPDKDFINRSSRKRLFFDNNSAPRPVVNSKGRRRRPGTKTLAQVLRCQDEDFIDFISRCLVWDPERRMKPQAALQHNFLRAGRRNKIASPSPATSKTFLSSSGLSGNRSSKVTETPKKSQISAPTPLTARSSRTTTNAVPSTPVHATTLGSSSRSYRSSQSHGLSSQYSSTRTLNGLATTTAK</sequence>